<dbReference type="CDD" id="cd19531">
    <property type="entry name" value="LCL_NRPS-like"/>
    <property type="match status" value="1"/>
</dbReference>
<dbReference type="PROSITE" id="PS00455">
    <property type="entry name" value="AMP_BINDING"/>
    <property type="match status" value="1"/>
</dbReference>
<dbReference type="InterPro" id="IPR000873">
    <property type="entry name" value="AMP-dep_synth/lig_dom"/>
</dbReference>
<dbReference type="PANTHER" id="PTHR45527:SF1">
    <property type="entry name" value="FATTY ACID SYNTHASE"/>
    <property type="match status" value="1"/>
</dbReference>
<dbReference type="InterPro" id="IPR023213">
    <property type="entry name" value="CAT-like_dom_sf"/>
</dbReference>
<evidence type="ECO:0000313" key="6">
    <source>
        <dbReference type="EMBL" id="XDQ08860.1"/>
    </source>
</evidence>
<dbReference type="GO" id="GO:0005737">
    <property type="term" value="C:cytoplasm"/>
    <property type="evidence" value="ECO:0007669"/>
    <property type="project" value="TreeGrafter"/>
</dbReference>
<dbReference type="GO" id="GO:0017000">
    <property type="term" value="P:antibiotic biosynthetic process"/>
    <property type="evidence" value="ECO:0007669"/>
    <property type="project" value="UniProtKB-ARBA"/>
</dbReference>
<dbReference type="GO" id="GO:0031177">
    <property type="term" value="F:phosphopantetheine binding"/>
    <property type="evidence" value="ECO:0007669"/>
    <property type="project" value="InterPro"/>
</dbReference>
<dbReference type="RefSeq" id="WP_369269308.1">
    <property type="nucleotide sequence ID" value="NZ_CP163432.1"/>
</dbReference>
<dbReference type="InterPro" id="IPR025110">
    <property type="entry name" value="AMP-bd_C"/>
</dbReference>
<gene>
    <name evidence="6" type="ORF">AB5J55_03975</name>
</gene>
<dbReference type="GO" id="GO:0044550">
    <property type="term" value="P:secondary metabolite biosynthetic process"/>
    <property type="evidence" value="ECO:0007669"/>
    <property type="project" value="TreeGrafter"/>
</dbReference>
<evidence type="ECO:0000256" key="4">
    <source>
        <dbReference type="SAM" id="MobiDB-lite"/>
    </source>
</evidence>
<dbReference type="InterPro" id="IPR009081">
    <property type="entry name" value="PP-bd_ACP"/>
</dbReference>
<reference evidence="6" key="1">
    <citation type="submission" date="2024-07" db="EMBL/GenBank/DDBJ databases">
        <authorList>
            <person name="Yu S.T."/>
        </authorList>
    </citation>
    <scope>NUCLEOTIDE SEQUENCE</scope>
    <source>
        <strain evidence="6">R11</strain>
    </source>
</reference>
<proteinExistence type="predicted"/>
<dbReference type="FunFam" id="3.40.50.980:FF:000001">
    <property type="entry name" value="Non-ribosomal peptide synthetase"/>
    <property type="match status" value="1"/>
</dbReference>
<dbReference type="Gene3D" id="3.30.559.30">
    <property type="entry name" value="Nonribosomal peptide synthetase, condensation domain"/>
    <property type="match status" value="1"/>
</dbReference>
<dbReference type="FunFam" id="2.30.38.10:FF:000001">
    <property type="entry name" value="Non-ribosomal peptide synthetase PvdI"/>
    <property type="match status" value="1"/>
</dbReference>
<dbReference type="InterPro" id="IPR001242">
    <property type="entry name" value="Condensation_dom"/>
</dbReference>
<evidence type="ECO:0000259" key="5">
    <source>
        <dbReference type="PROSITE" id="PS50075"/>
    </source>
</evidence>
<dbReference type="SMART" id="SM00823">
    <property type="entry name" value="PKS_PP"/>
    <property type="match status" value="1"/>
</dbReference>
<dbReference type="CDD" id="cd05930">
    <property type="entry name" value="A_NRPS"/>
    <property type="match status" value="1"/>
</dbReference>
<dbReference type="Pfam" id="PF00501">
    <property type="entry name" value="AMP-binding"/>
    <property type="match status" value="1"/>
</dbReference>
<dbReference type="FunFam" id="3.40.50.12780:FF:000012">
    <property type="entry name" value="Non-ribosomal peptide synthetase"/>
    <property type="match status" value="1"/>
</dbReference>
<dbReference type="Gene3D" id="3.40.50.980">
    <property type="match status" value="2"/>
</dbReference>
<dbReference type="Pfam" id="PF00668">
    <property type="entry name" value="Condensation"/>
    <property type="match status" value="1"/>
</dbReference>
<dbReference type="SUPFAM" id="SSF56801">
    <property type="entry name" value="Acetyl-CoA synthetase-like"/>
    <property type="match status" value="1"/>
</dbReference>
<keyword evidence="2" id="KW-0596">Phosphopantetheine</keyword>
<dbReference type="InterPro" id="IPR010071">
    <property type="entry name" value="AA_adenyl_dom"/>
</dbReference>
<keyword evidence="3" id="KW-0597">Phosphoprotein</keyword>
<dbReference type="InterPro" id="IPR006162">
    <property type="entry name" value="Ppantetheine_attach_site"/>
</dbReference>
<dbReference type="InterPro" id="IPR036736">
    <property type="entry name" value="ACP-like_sf"/>
</dbReference>
<accession>A0AB39MR76</accession>
<sequence>MSNPANNGGKSLADTRRSLLALRARQRAGVRGTGERVVPVARDRELPLSFTQQRLWFLDQLDPGKAVYNAPIVLSLRADLDEQALSRALNALVDRHEILRTRYPLRDGVPYQDIAEPRGAVPFPVTDLKGAGDEEVRAFLLGLVQEPFDLEKGPVLRAHLVRTAAREYVLVLALHHIASDGWSLPILVGELFHLYEAEHTGTPAQLPELAVQYADYAVWQRGRVTGAVLDEHLTYWKGRLTDLPTLDLPTDRPRPPVPSGAGATTDRLLPPELGTALNQLARSERVTLLTVVLSAFMALCDRYTGQDDIVLGSVFSGRERPEIESLVGFFANTVVLRCSTAGDPTFRELLARANETVLGAHFHQELPFGRLVDELRPERDPSRNPLFQTSFTLQHAGVESARIGDVEVAAYPADGDTARFDLAVQLTEVPEGLRLWAEYSTDLYDADRVERLFGHYERILSAVAADPDLPLSRLPMLTEPEYERLTETSCNPAPVPDGCLHELFESVVDRAPDAVATSFAGRRRTYRELEQDANRMAWSLRQAGTGPESVVAVLLDRGPELPAAFLGIQKAGGAYLPLDPDHPAVRWESVLTEARCTTVVTTRDKAALLPAGVTAVCVDDPALDEQPTERPRLGVRPDNLAYVIFTSGSTGKPKGVQVEHRSIVNFTRASIDMFALQVGDRVLQFANPAYDVSLFDFFSCLCSGAQLVQAPKATLLDPERLADLMRTERVTVTDLPPAVLGLLDESTFPELRALFVGLEAFPGELVNRWNIPGREFHNGYGPTEATVACIDYLCPDGTYTSMPPIGTPMANYQAHVVDRYGNPVPDGVPGELLIGGIGVARGYAHQPGLTAERFVPDPFGAPGARLYRTGDLVVRRSDGNLAFLGRVDNQIKIRGLRVEPGEIEQAVQGHDAVDEAVVIVSGSGADARLVCYMTVTAGMQVTPEELRRHLTGLLPAHLVPATFVELPELPRAGSGKLDRKRLPEPGAGAVRRAVPPSTRTELMLAEIWRELLDGTLEIDVHDSFFAVGGNSLKVTQLASRIRTAFGVEVELRQLFVRSTIAELAELVETSELDEASDDELSAILAHLEETQ</sequence>
<dbReference type="FunFam" id="3.30.559.10:FF:000012">
    <property type="entry name" value="Non-ribosomal peptide synthetase"/>
    <property type="match status" value="1"/>
</dbReference>
<dbReference type="Gene3D" id="3.30.300.30">
    <property type="match status" value="1"/>
</dbReference>
<dbReference type="PROSITE" id="PS50075">
    <property type="entry name" value="CARRIER"/>
    <property type="match status" value="1"/>
</dbReference>
<evidence type="ECO:0000256" key="3">
    <source>
        <dbReference type="ARBA" id="ARBA00022553"/>
    </source>
</evidence>
<evidence type="ECO:0000256" key="1">
    <source>
        <dbReference type="ARBA" id="ARBA00001957"/>
    </source>
</evidence>
<dbReference type="InterPro" id="IPR045851">
    <property type="entry name" value="AMP-bd_C_sf"/>
</dbReference>
<name>A0AB39MR76_9ACTN</name>
<feature type="region of interest" description="Disordered" evidence="4">
    <location>
        <begin position="974"/>
        <end position="994"/>
    </location>
</feature>
<dbReference type="EMBL" id="CP163432">
    <property type="protein sequence ID" value="XDQ08860.1"/>
    <property type="molecule type" value="Genomic_DNA"/>
</dbReference>
<dbReference type="GO" id="GO:0008610">
    <property type="term" value="P:lipid biosynthetic process"/>
    <property type="evidence" value="ECO:0007669"/>
    <property type="project" value="UniProtKB-ARBA"/>
</dbReference>
<dbReference type="InterPro" id="IPR020806">
    <property type="entry name" value="PKS_PP-bd"/>
</dbReference>
<protein>
    <submittedName>
        <fullName evidence="6">Amino acid adenylation domain-containing protein</fullName>
    </submittedName>
</protein>
<dbReference type="Pfam" id="PF13193">
    <property type="entry name" value="AMP-binding_C"/>
    <property type="match status" value="1"/>
</dbReference>
<dbReference type="SUPFAM" id="SSF47336">
    <property type="entry name" value="ACP-like"/>
    <property type="match status" value="1"/>
</dbReference>
<dbReference type="InterPro" id="IPR020845">
    <property type="entry name" value="AMP-binding_CS"/>
</dbReference>
<dbReference type="Gene3D" id="3.30.559.10">
    <property type="entry name" value="Chloramphenicol acetyltransferase-like domain"/>
    <property type="match status" value="1"/>
</dbReference>
<dbReference type="AlphaFoldDB" id="A0AB39MR76"/>
<dbReference type="GO" id="GO:0003824">
    <property type="term" value="F:catalytic activity"/>
    <property type="evidence" value="ECO:0007669"/>
    <property type="project" value="InterPro"/>
</dbReference>
<dbReference type="Pfam" id="PF00550">
    <property type="entry name" value="PP-binding"/>
    <property type="match status" value="1"/>
</dbReference>
<dbReference type="Gene3D" id="1.10.1200.10">
    <property type="entry name" value="ACP-like"/>
    <property type="match status" value="1"/>
</dbReference>
<dbReference type="NCBIfam" id="TIGR01733">
    <property type="entry name" value="AA-adenyl-dom"/>
    <property type="match status" value="1"/>
</dbReference>
<dbReference type="PROSITE" id="PS00012">
    <property type="entry name" value="PHOSPHOPANTETHEINE"/>
    <property type="match status" value="1"/>
</dbReference>
<dbReference type="Gene3D" id="2.30.38.10">
    <property type="entry name" value="Luciferase, Domain 3"/>
    <property type="match status" value="1"/>
</dbReference>
<dbReference type="SUPFAM" id="SSF52777">
    <property type="entry name" value="CoA-dependent acyltransferases"/>
    <property type="match status" value="2"/>
</dbReference>
<evidence type="ECO:0000256" key="2">
    <source>
        <dbReference type="ARBA" id="ARBA00022450"/>
    </source>
</evidence>
<dbReference type="GO" id="GO:0043041">
    <property type="term" value="P:amino acid activation for nonribosomal peptide biosynthetic process"/>
    <property type="evidence" value="ECO:0007669"/>
    <property type="project" value="TreeGrafter"/>
</dbReference>
<comment type="cofactor">
    <cofactor evidence="1">
        <name>pantetheine 4'-phosphate</name>
        <dbReference type="ChEBI" id="CHEBI:47942"/>
    </cofactor>
</comment>
<feature type="domain" description="Carrier" evidence="5">
    <location>
        <begin position="995"/>
        <end position="1071"/>
    </location>
</feature>
<dbReference type="PANTHER" id="PTHR45527">
    <property type="entry name" value="NONRIBOSOMAL PEPTIDE SYNTHETASE"/>
    <property type="match status" value="1"/>
</dbReference>
<organism evidence="6">
    <name type="scientific">Streptomyces sp. R11</name>
    <dbReference type="NCBI Taxonomy" id="3238625"/>
    <lineage>
        <taxon>Bacteria</taxon>
        <taxon>Bacillati</taxon>
        <taxon>Actinomycetota</taxon>
        <taxon>Actinomycetes</taxon>
        <taxon>Kitasatosporales</taxon>
        <taxon>Streptomycetaceae</taxon>
        <taxon>Streptomyces</taxon>
    </lineage>
</organism>